<gene>
    <name evidence="2" type="ORF">C0Q70_19586</name>
</gene>
<reference evidence="2 3" key="1">
    <citation type="submission" date="2018-04" db="EMBL/GenBank/DDBJ databases">
        <title>The genome of golden apple snail Pomacea canaliculata provides insight into stress tolerance and invasive adaptation.</title>
        <authorList>
            <person name="Liu C."/>
            <person name="Liu B."/>
            <person name="Ren Y."/>
            <person name="Zhang Y."/>
            <person name="Wang H."/>
            <person name="Li S."/>
            <person name="Jiang F."/>
            <person name="Yin L."/>
            <person name="Zhang G."/>
            <person name="Qian W."/>
            <person name="Fan W."/>
        </authorList>
    </citation>
    <scope>NUCLEOTIDE SEQUENCE [LARGE SCALE GENOMIC DNA]</scope>
    <source>
        <strain evidence="2">SZHN2017</strain>
        <tissue evidence="2">Muscle</tissue>
    </source>
</reference>
<dbReference type="EMBL" id="PZQS01000012">
    <property type="protein sequence ID" value="PVD21413.1"/>
    <property type="molecule type" value="Genomic_DNA"/>
</dbReference>
<feature type="compositionally biased region" description="Low complexity" evidence="1">
    <location>
        <begin position="185"/>
        <end position="195"/>
    </location>
</feature>
<dbReference type="AlphaFoldDB" id="A0A2T7NJR7"/>
<evidence type="ECO:0000256" key="1">
    <source>
        <dbReference type="SAM" id="MobiDB-lite"/>
    </source>
</evidence>
<sequence>MAPLECAARRVAMAIRRRLFASTPGYSVSAKQRSYGMPTRTLPTYPRYSRSGHYGDTRSEDTLLFDRVSQVSYLSDALLDEGYDTARRSRGRDQQLLREATNAIVSSESYATPQTSVASRRVARGRVIRAASVPPRSAPPAYSEAAIIASKLEPDPIKRRRPRSQFAADKLRNMRKEAQESVYTGTASAGMTASTPPLKSVHKLQMLNSSPGAI</sequence>
<accession>A0A2T7NJR7</accession>
<protein>
    <submittedName>
        <fullName evidence="2">Uncharacterized protein</fullName>
    </submittedName>
</protein>
<organism evidence="2 3">
    <name type="scientific">Pomacea canaliculata</name>
    <name type="common">Golden apple snail</name>
    <dbReference type="NCBI Taxonomy" id="400727"/>
    <lineage>
        <taxon>Eukaryota</taxon>
        <taxon>Metazoa</taxon>
        <taxon>Spiralia</taxon>
        <taxon>Lophotrochozoa</taxon>
        <taxon>Mollusca</taxon>
        <taxon>Gastropoda</taxon>
        <taxon>Caenogastropoda</taxon>
        <taxon>Architaenioglossa</taxon>
        <taxon>Ampullarioidea</taxon>
        <taxon>Ampullariidae</taxon>
        <taxon>Pomacea</taxon>
    </lineage>
</organism>
<feature type="region of interest" description="Disordered" evidence="1">
    <location>
        <begin position="30"/>
        <end position="54"/>
    </location>
</feature>
<evidence type="ECO:0000313" key="2">
    <source>
        <dbReference type="EMBL" id="PVD21413.1"/>
    </source>
</evidence>
<name>A0A2T7NJR7_POMCA</name>
<dbReference type="Proteomes" id="UP000245119">
    <property type="component" value="Linkage Group LG12"/>
</dbReference>
<evidence type="ECO:0000313" key="3">
    <source>
        <dbReference type="Proteomes" id="UP000245119"/>
    </source>
</evidence>
<comment type="caution">
    <text evidence="2">The sequence shown here is derived from an EMBL/GenBank/DDBJ whole genome shotgun (WGS) entry which is preliminary data.</text>
</comment>
<proteinExistence type="predicted"/>
<feature type="region of interest" description="Disordered" evidence="1">
    <location>
        <begin position="185"/>
        <end position="214"/>
    </location>
</feature>
<keyword evidence="3" id="KW-1185">Reference proteome</keyword>
<dbReference type="OrthoDB" id="6111893at2759"/>